<name>F0R012_PHOSB</name>
<reference evidence="5 6" key="1">
    <citation type="journal article" date="2011" name="Stand. Genomic Sci.">
        <title>Complete genome sequence of Bacteroides salanitronis type strain (BL78).</title>
        <authorList>
            <person name="Gronow S."/>
            <person name="Held B."/>
            <person name="Lucas S."/>
            <person name="Lapidus A."/>
            <person name="Del Rio T.G."/>
            <person name="Nolan M."/>
            <person name="Tice H."/>
            <person name="Deshpande S."/>
            <person name="Cheng J.F."/>
            <person name="Pitluck S."/>
            <person name="Liolios K."/>
            <person name="Pagani I."/>
            <person name="Ivanova N."/>
            <person name="Mavromatis K."/>
            <person name="Pati A."/>
            <person name="Tapia R."/>
            <person name="Han C."/>
            <person name="Goodwin L."/>
            <person name="Chen A."/>
            <person name="Palaniappan K."/>
            <person name="Land M."/>
            <person name="Hauser L."/>
            <person name="Chang Y.J."/>
            <person name="Jeffries C.D."/>
            <person name="Brambilla E.M."/>
            <person name="Rohde M."/>
            <person name="Goker M."/>
            <person name="Detter J.C."/>
            <person name="Woyke T."/>
            <person name="Bristow J."/>
            <person name="Markowitz V."/>
            <person name="Hugenholtz P."/>
            <person name="Kyrpides N.C."/>
            <person name="Klenk H.P."/>
            <person name="Eisen J.A."/>
        </authorList>
    </citation>
    <scope>NUCLEOTIDE SEQUENCE [LARGE SCALE GENOMIC DNA]</scope>
    <source>
        <strain evidence="5 6">DSM 18170</strain>
    </source>
</reference>
<dbReference type="GO" id="GO:0005829">
    <property type="term" value="C:cytosol"/>
    <property type="evidence" value="ECO:0007669"/>
    <property type="project" value="TreeGrafter"/>
</dbReference>
<keyword evidence="6" id="KW-1185">Reference proteome</keyword>
<comment type="similarity">
    <text evidence="1 4">Belongs to the bacterial histone-like protein family.</text>
</comment>
<evidence type="ECO:0000256" key="2">
    <source>
        <dbReference type="ARBA" id="ARBA00023067"/>
    </source>
</evidence>
<evidence type="ECO:0000256" key="3">
    <source>
        <dbReference type="ARBA" id="ARBA00023125"/>
    </source>
</evidence>
<dbReference type="KEGG" id="bsa:Bacsa_0581"/>
<dbReference type="AlphaFoldDB" id="F0R012"/>
<dbReference type="SMART" id="SM00411">
    <property type="entry name" value="BHL"/>
    <property type="match status" value="1"/>
</dbReference>
<protein>
    <submittedName>
        <fullName evidence="5">Histone family protein DNA-binding protein</fullName>
    </submittedName>
</protein>
<dbReference type="InterPro" id="IPR000119">
    <property type="entry name" value="Hist_DNA-bd"/>
</dbReference>
<organism evidence="5 6">
    <name type="scientific">Phocaeicola salanitronis (strain DSM 18170 / JCM 13657 / CCUG 60908 / BL78)</name>
    <name type="common">Bacteroides salanitronis</name>
    <dbReference type="NCBI Taxonomy" id="667015"/>
    <lineage>
        <taxon>Bacteria</taxon>
        <taxon>Pseudomonadati</taxon>
        <taxon>Bacteroidota</taxon>
        <taxon>Bacteroidia</taxon>
        <taxon>Bacteroidales</taxon>
        <taxon>Bacteroidaceae</taxon>
        <taxon>Phocaeicola</taxon>
    </lineage>
</organism>
<dbReference type="Proteomes" id="UP000007486">
    <property type="component" value="Chromosome"/>
</dbReference>
<dbReference type="eggNOG" id="COG0776">
    <property type="taxonomic scope" value="Bacteria"/>
</dbReference>
<evidence type="ECO:0000256" key="1">
    <source>
        <dbReference type="ARBA" id="ARBA00010529"/>
    </source>
</evidence>
<accession>F0R012</accession>
<dbReference type="OrthoDB" id="1095660at2"/>
<dbReference type="Gene3D" id="4.10.520.10">
    <property type="entry name" value="IHF-like DNA-binding proteins"/>
    <property type="match status" value="1"/>
</dbReference>
<dbReference type="GO" id="GO:0030527">
    <property type="term" value="F:structural constituent of chromatin"/>
    <property type="evidence" value="ECO:0007669"/>
    <property type="project" value="InterPro"/>
</dbReference>
<dbReference type="CDD" id="cd13832">
    <property type="entry name" value="IHF"/>
    <property type="match status" value="1"/>
</dbReference>
<proteinExistence type="inferred from homology"/>
<dbReference type="STRING" id="667015.Bacsa_0581"/>
<dbReference type="InterPro" id="IPR010992">
    <property type="entry name" value="IHF-like_DNA-bd_dom_sf"/>
</dbReference>
<evidence type="ECO:0000256" key="4">
    <source>
        <dbReference type="RuleBase" id="RU003939"/>
    </source>
</evidence>
<evidence type="ECO:0000313" key="6">
    <source>
        <dbReference type="Proteomes" id="UP000007486"/>
    </source>
</evidence>
<evidence type="ECO:0000313" key="5">
    <source>
        <dbReference type="EMBL" id="ADY35177.1"/>
    </source>
</evidence>
<sequence length="97" mass="11133">MNNKELTNELARRLGYENQDAAQLVNSMVTMMSEQLQEGKTLVLADFGTFEVKKELERIEVNPLTKQRFLVPPKLVLTFKPAAAFKEKLKNTRAIHE</sequence>
<keyword evidence="3 5" id="KW-0238">DNA-binding</keyword>
<dbReference type="GO" id="GO:0003677">
    <property type="term" value="F:DNA binding"/>
    <property type="evidence" value="ECO:0007669"/>
    <property type="project" value="UniProtKB-KW"/>
</dbReference>
<dbReference type="PANTHER" id="PTHR33175:SF3">
    <property type="entry name" value="DNA-BINDING PROTEIN HU-BETA"/>
    <property type="match status" value="1"/>
</dbReference>
<dbReference type="PANTHER" id="PTHR33175">
    <property type="entry name" value="DNA-BINDING PROTEIN HU"/>
    <property type="match status" value="1"/>
</dbReference>
<dbReference type="GO" id="GO:0030261">
    <property type="term" value="P:chromosome condensation"/>
    <property type="evidence" value="ECO:0007669"/>
    <property type="project" value="UniProtKB-KW"/>
</dbReference>
<dbReference type="EMBL" id="CP002530">
    <property type="protein sequence ID" value="ADY35177.1"/>
    <property type="molecule type" value="Genomic_DNA"/>
</dbReference>
<dbReference type="SUPFAM" id="SSF47729">
    <property type="entry name" value="IHF-like DNA-binding proteins"/>
    <property type="match status" value="1"/>
</dbReference>
<keyword evidence="2" id="KW-0226">DNA condensation</keyword>
<dbReference type="Pfam" id="PF00216">
    <property type="entry name" value="Bac_DNA_binding"/>
    <property type="match status" value="1"/>
</dbReference>
<dbReference type="RefSeq" id="WP_013616635.1">
    <property type="nucleotide sequence ID" value="NC_015164.1"/>
</dbReference>
<dbReference type="HOGENOM" id="CLU_105066_3_3_10"/>
<gene>
    <name evidence="5" type="ordered locus">Bacsa_0581</name>
</gene>